<evidence type="ECO:0000259" key="12">
    <source>
        <dbReference type="Pfam" id="PF06574"/>
    </source>
</evidence>
<keyword evidence="11 13" id="KW-0418">Kinase</keyword>
<dbReference type="PANTHER" id="PTHR22749">
    <property type="entry name" value="RIBOFLAVIN KINASE/FMN ADENYLYLTRANSFERASE"/>
    <property type="match status" value="1"/>
</dbReference>
<dbReference type="Pfam" id="PF06574">
    <property type="entry name" value="FAD_syn"/>
    <property type="match status" value="1"/>
</dbReference>
<dbReference type="SUPFAM" id="SSF52374">
    <property type="entry name" value="Nucleotidylyl transferase"/>
    <property type="match status" value="1"/>
</dbReference>
<evidence type="ECO:0000256" key="11">
    <source>
        <dbReference type="PIRNR" id="PIRNR004491"/>
    </source>
</evidence>
<dbReference type="OrthoDB" id="9803667at2"/>
<evidence type="ECO:0000313" key="13">
    <source>
        <dbReference type="EMBL" id="SDI05504.1"/>
    </source>
</evidence>
<dbReference type="InterPro" id="IPR015864">
    <property type="entry name" value="FAD_synthase"/>
</dbReference>
<dbReference type="CDD" id="cd02064">
    <property type="entry name" value="FAD_synthetase_N"/>
    <property type="match status" value="1"/>
</dbReference>
<evidence type="ECO:0000256" key="8">
    <source>
        <dbReference type="ARBA" id="ARBA00022827"/>
    </source>
</evidence>
<comment type="pathway">
    <text evidence="2 11">Cofactor biosynthesis; FMN biosynthesis; FMN from riboflavin (ATP route): step 1/1.</text>
</comment>
<evidence type="ECO:0000256" key="1">
    <source>
        <dbReference type="ARBA" id="ARBA00004726"/>
    </source>
</evidence>
<evidence type="ECO:0000256" key="10">
    <source>
        <dbReference type="ARBA" id="ARBA00049494"/>
    </source>
</evidence>
<dbReference type="PANTHER" id="PTHR22749:SF6">
    <property type="entry name" value="RIBOFLAVIN KINASE"/>
    <property type="match status" value="1"/>
</dbReference>
<keyword evidence="5 11" id="KW-0808">Transferase</keyword>
<dbReference type="EC" id="2.7.7.2" evidence="11"/>
<dbReference type="GO" id="GO:0005524">
    <property type="term" value="F:ATP binding"/>
    <property type="evidence" value="ECO:0007669"/>
    <property type="project" value="UniProtKB-UniRule"/>
</dbReference>
<proteinExistence type="inferred from homology"/>
<dbReference type="GO" id="GO:0006747">
    <property type="term" value="P:FAD biosynthetic process"/>
    <property type="evidence" value="ECO:0007669"/>
    <property type="project" value="UniProtKB-UniRule"/>
</dbReference>
<dbReference type="STRING" id="930129.SAMN05216352_104240"/>
<keyword evidence="6 11" id="KW-0548">Nucleotidyltransferase</keyword>
<evidence type="ECO:0000256" key="7">
    <source>
        <dbReference type="ARBA" id="ARBA00022741"/>
    </source>
</evidence>
<dbReference type="EC" id="2.7.1.26" evidence="11"/>
<comment type="catalytic activity">
    <reaction evidence="10 11">
        <text>FMN + ATP + H(+) = FAD + diphosphate</text>
        <dbReference type="Rhea" id="RHEA:17237"/>
        <dbReference type="ChEBI" id="CHEBI:15378"/>
        <dbReference type="ChEBI" id="CHEBI:30616"/>
        <dbReference type="ChEBI" id="CHEBI:33019"/>
        <dbReference type="ChEBI" id="CHEBI:57692"/>
        <dbReference type="ChEBI" id="CHEBI:58210"/>
        <dbReference type="EC" id="2.7.7.2"/>
    </reaction>
</comment>
<keyword evidence="14" id="KW-1185">Reference proteome</keyword>
<evidence type="ECO:0000256" key="6">
    <source>
        <dbReference type="ARBA" id="ARBA00022695"/>
    </source>
</evidence>
<dbReference type="InterPro" id="IPR002606">
    <property type="entry name" value="Riboflavin_kinase_bac"/>
</dbReference>
<evidence type="ECO:0000256" key="4">
    <source>
        <dbReference type="ARBA" id="ARBA00022643"/>
    </source>
</evidence>
<keyword evidence="3 11" id="KW-0285">Flavoprotein</keyword>
<gene>
    <name evidence="13" type="ORF">SAMN05216352_104240</name>
</gene>
<dbReference type="InterPro" id="IPR023468">
    <property type="entry name" value="Riboflavin_kinase"/>
</dbReference>
<protein>
    <recommendedName>
        <fullName evidence="11">Riboflavin biosynthesis protein</fullName>
    </recommendedName>
    <domain>
        <recommendedName>
            <fullName evidence="11">Riboflavin kinase</fullName>
            <ecNumber evidence="11">2.7.1.26</ecNumber>
        </recommendedName>
        <alternativeName>
            <fullName evidence="11">Flavokinase</fullName>
        </alternativeName>
    </domain>
    <domain>
        <recommendedName>
            <fullName evidence="11">FMN adenylyltransferase</fullName>
            <ecNumber evidence="11">2.7.7.2</ecNumber>
        </recommendedName>
        <alternativeName>
            <fullName evidence="11">FAD pyrophosphorylase</fullName>
        </alternativeName>
        <alternativeName>
            <fullName evidence="11">FAD synthase</fullName>
        </alternativeName>
    </domain>
</protein>
<dbReference type="GO" id="GO:0009398">
    <property type="term" value="P:FMN biosynthetic process"/>
    <property type="evidence" value="ECO:0007669"/>
    <property type="project" value="UniProtKB-UniRule"/>
</dbReference>
<dbReference type="Proteomes" id="UP000199017">
    <property type="component" value="Unassembled WGS sequence"/>
</dbReference>
<dbReference type="RefSeq" id="WP_091583840.1">
    <property type="nucleotide sequence ID" value="NZ_FNDU01000004.1"/>
</dbReference>
<accession>A0A1G8HFQ2</accession>
<reference evidence="13 14" key="1">
    <citation type="submission" date="2016-10" db="EMBL/GenBank/DDBJ databases">
        <authorList>
            <person name="de Groot N.N."/>
        </authorList>
    </citation>
    <scope>NUCLEOTIDE SEQUENCE [LARGE SCALE GENOMIC DNA]</scope>
    <source>
        <strain evidence="14">P4B,CCM 7963,CECT 7998,DSM 25260,IBRC-M 10614,KCTC 13821</strain>
    </source>
</reference>
<evidence type="ECO:0000256" key="2">
    <source>
        <dbReference type="ARBA" id="ARBA00005201"/>
    </source>
</evidence>
<dbReference type="FunFam" id="3.40.50.620:FF:000021">
    <property type="entry name" value="Riboflavin biosynthesis protein"/>
    <property type="match status" value="1"/>
</dbReference>
<dbReference type="GO" id="GO:0009231">
    <property type="term" value="P:riboflavin biosynthetic process"/>
    <property type="evidence" value="ECO:0007669"/>
    <property type="project" value="InterPro"/>
</dbReference>
<keyword evidence="9 11" id="KW-0067">ATP-binding</keyword>
<evidence type="ECO:0000256" key="3">
    <source>
        <dbReference type="ARBA" id="ARBA00022630"/>
    </source>
</evidence>
<comment type="pathway">
    <text evidence="1 11">Cofactor biosynthesis; FAD biosynthesis; FAD from FMN: step 1/1.</text>
</comment>
<dbReference type="GO" id="GO:0003919">
    <property type="term" value="F:FMN adenylyltransferase activity"/>
    <property type="evidence" value="ECO:0007669"/>
    <property type="project" value="UniProtKB-UniRule"/>
</dbReference>
<dbReference type="InterPro" id="IPR014729">
    <property type="entry name" value="Rossmann-like_a/b/a_fold"/>
</dbReference>
<evidence type="ECO:0000256" key="5">
    <source>
        <dbReference type="ARBA" id="ARBA00022679"/>
    </source>
</evidence>
<keyword evidence="7 11" id="KW-0547">Nucleotide-binding</keyword>
<name>A0A1G8HFQ2_9BACI</name>
<sequence length="290" mass="33401">MEVVYLEYPENYILPSDINSCVLALGFFDGVHVGHKEILNMTKKIATVKKLDFSVMTFHPHPSQIVNKNKKNRINHYLTPLSVKKEILQDMGVDKLYIINFNLPFSKLSYKEFMNIFISGVNAKHVVAGFDFKYGYRGLGNMKQLAADGKGEFEVTTVSKVEQHYQKISSTLIRQLLSTGQVHKIRNYLGNDYKIMGKIRELITVTNNHHQSDLLILSIKEEYLMPVTGIYKIEADIGHQRYIGVCTIPFKSENGYLEVLLNDRIKRNDTLDENIKIIWKEQIETVRVSI</sequence>
<dbReference type="UniPathway" id="UPA00277">
    <property type="reaction ID" value="UER00407"/>
</dbReference>
<dbReference type="GO" id="GO:0008531">
    <property type="term" value="F:riboflavin kinase activity"/>
    <property type="evidence" value="ECO:0007669"/>
    <property type="project" value="UniProtKB-UniRule"/>
</dbReference>
<evidence type="ECO:0000313" key="14">
    <source>
        <dbReference type="Proteomes" id="UP000199017"/>
    </source>
</evidence>
<dbReference type="AlphaFoldDB" id="A0A1G8HFQ2"/>
<dbReference type="UniPathway" id="UPA00276">
    <property type="reaction ID" value="UER00406"/>
</dbReference>
<comment type="catalytic activity">
    <reaction evidence="11">
        <text>riboflavin + ATP = FMN + ADP + H(+)</text>
        <dbReference type="Rhea" id="RHEA:14357"/>
        <dbReference type="ChEBI" id="CHEBI:15378"/>
        <dbReference type="ChEBI" id="CHEBI:30616"/>
        <dbReference type="ChEBI" id="CHEBI:57986"/>
        <dbReference type="ChEBI" id="CHEBI:58210"/>
        <dbReference type="ChEBI" id="CHEBI:456216"/>
        <dbReference type="EC" id="2.7.1.26"/>
    </reaction>
</comment>
<keyword evidence="8 11" id="KW-0274">FAD</keyword>
<dbReference type="Gene3D" id="3.40.50.620">
    <property type="entry name" value="HUPs"/>
    <property type="match status" value="1"/>
</dbReference>
<dbReference type="PIRSF" id="PIRSF004491">
    <property type="entry name" value="FAD_Synth"/>
    <property type="match status" value="1"/>
</dbReference>
<dbReference type="EMBL" id="FNDU01000004">
    <property type="protein sequence ID" value="SDI05504.1"/>
    <property type="molecule type" value="Genomic_DNA"/>
</dbReference>
<organism evidence="13 14">
    <name type="scientific">Alteribacillus bidgolensis</name>
    <dbReference type="NCBI Taxonomy" id="930129"/>
    <lineage>
        <taxon>Bacteria</taxon>
        <taxon>Bacillati</taxon>
        <taxon>Bacillota</taxon>
        <taxon>Bacilli</taxon>
        <taxon>Bacillales</taxon>
        <taxon>Bacillaceae</taxon>
        <taxon>Alteribacillus</taxon>
    </lineage>
</organism>
<comment type="similarity">
    <text evidence="11">Belongs to the ribF family.</text>
</comment>
<evidence type="ECO:0000256" key="9">
    <source>
        <dbReference type="ARBA" id="ARBA00022840"/>
    </source>
</evidence>
<keyword evidence="4 11" id="KW-0288">FMN</keyword>
<feature type="domain" description="FAD synthetase" evidence="12">
    <location>
        <begin position="17"/>
        <end position="171"/>
    </location>
</feature>